<proteinExistence type="predicted"/>
<dbReference type="EMBL" id="LR216287">
    <property type="protein sequence ID" value="VFJ12907.1"/>
    <property type="molecule type" value="Genomic_DNA"/>
</dbReference>
<evidence type="ECO:0000313" key="2">
    <source>
        <dbReference type="Proteomes" id="UP000294299"/>
    </source>
</evidence>
<evidence type="ECO:0000313" key="1">
    <source>
        <dbReference type="EMBL" id="VFJ12907.1"/>
    </source>
</evidence>
<dbReference type="Proteomes" id="UP000294299">
    <property type="component" value="Chromosome NFRAN"/>
</dbReference>
<dbReference type="OrthoDB" id="387188at2157"/>
<name>A0A484I9J3_9ARCH</name>
<protein>
    <submittedName>
        <fullName evidence="1">Uncharacterized protein</fullName>
    </submittedName>
</protein>
<gene>
    <name evidence="1" type="ORF">NFRAN_0585</name>
</gene>
<dbReference type="AlphaFoldDB" id="A0A484I9J3"/>
<organism evidence="1 2">
    <name type="scientific">Candidatus Nitrosocosmicus franklandianus</name>
    <dbReference type="NCBI Taxonomy" id="1798806"/>
    <lineage>
        <taxon>Archaea</taxon>
        <taxon>Nitrososphaerota</taxon>
        <taxon>Nitrososphaeria</taxon>
        <taxon>Nitrososphaerales</taxon>
        <taxon>Nitrososphaeraceae</taxon>
        <taxon>Candidatus Nitrosocosmicus</taxon>
    </lineage>
</organism>
<dbReference type="GeneID" id="39420098"/>
<sequence>MKEIEKKIPNYESLVMLQSMVAPVLLHLSNSGVTNEDIIGMNNLVVAFRNKDFLSDTPNQINQENKETDTNHNNIQNWSLFIEKLESKKYRSRN</sequence>
<reference evidence="1 2" key="1">
    <citation type="submission" date="2019-02" db="EMBL/GenBank/DDBJ databases">
        <authorList>
            <person name="Lehtovirta-Morley E L."/>
        </authorList>
    </citation>
    <scope>NUCLEOTIDE SEQUENCE [LARGE SCALE GENOMIC DNA]</scope>
    <source>
        <strain evidence="1">NFRAN1</strain>
    </source>
</reference>
<dbReference type="KEGG" id="nfn:NFRAN_0585"/>
<keyword evidence="2" id="KW-1185">Reference proteome</keyword>
<accession>A0A484I9J3</accession>
<dbReference type="RefSeq" id="WP_134482918.1">
    <property type="nucleotide sequence ID" value="NZ_LR216287.1"/>
</dbReference>